<feature type="signal peptide" evidence="8">
    <location>
        <begin position="1"/>
        <end position="23"/>
    </location>
</feature>
<dbReference type="Pfam" id="PF02602">
    <property type="entry name" value="HEM4"/>
    <property type="match status" value="1"/>
</dbReference>
<protein>
    <recommendedName>
        <fullName evidence="3 7">Uroporphyrinogen-III synthase</fullName>
        <ecNumber evidence="3 7">4.2.1.75</ecNumber>
    </recommendedName>
</protein>
<organism evidence="10 11">
    <name type="scientific">Seminavis robusta</name>
    <dbReference type="NCBI Taxonomy" id="568900"/>
    <lineage>
        <taxon>Eukaryota</taxon>
        <taxon>Sar</taxon>
        <taxon>Stramenopiles</taxon>
        <taxon>Ochrophyta</taxon>
        <taxon>Bacillariophyta</taxon>
        <taxon>Bacillariophyceae</taxon>
        <taxon>Bacillariophycidae</taxon>
        <taxon>Naviculales</taxon>
        <taxon>Naviculaceae</taxon>
        <taxon>Seminavis</taxon>
    </lineage>
</organism>
<comment type="caution">
    <text evidence="10">The sequence shown here is derived from an EMBL/GenBank/DDBJ whole genome shotgun (WGS) entry which is preliminary data.</text>
</comment>
<dbReference type="SUPFAM" id="SSF69618">
    <property type="entry name" value="HemD-like"/>
    <property type="match status" value="1"/>
</dbReference>
<keyword evidence="8" id="KW-0732">Signal</keyword>
<comment type="similarity">
    <text evidence="2 7">Belongs to the uroporphyrinogen-III synthase family.</text>
</comment>
<dbReference type="EC" id="4.2.1.75" evidence="3 7"/>
<comment type="catalytic activity">
    <reaction evidence="6 7">
        <text>hydroxymethylbilane = uroporphyrinogen III + H2O</text>
        <dbReference type="Rhea" id="RHEA:18965"/>
        <dbReference type="ChEBI" id="CHEBI:15377"/>
        <dbReference type="ChEBI" id="CHEBI:57308"/>
        <dbReference type="ChEBI" id="CHEBI:57845"/>
        <dbReference type="EC" id="4.2.1.75"/>
    </reaction>
</comment>
<dbReference type="Gene3D" id="3.40.50.10090">
    <property type="match status" value="1"/>
</dbReference>
<dbReference type="InterPro" id="IPR036108">
    <property type="entry name" value="4pyrrol_syn_uPrphyn_synt_sf"/>
</dbReference>
<evidence type="ECO:0000256" key="7">
    <source>
        <dbReference type="RuleBase" id="RU366031"/>
    </source>
</evidence>
<evidence type="ECO:0000313" key="11">
    <source>
        <dbReference type="Proteomes" id="UP001153069"/>
    </source>
</evidence>
<evidence type="ECO:0000259" key="9">
    <source>
        <dbReference type="Pfam" id="PF02602"/>
    </source>
</evidence>
<feature type="chain" id="PRO_5040255989" description="Uroporphyrinogen-III synthase" evidence="8">
    <location>
        <begin position="24"/>
        <end position="358"/>
    </location>
</feature>
<dbReference type="OrthoDB" id="443551at2759"/>
<dbReference type="GO" id="GO:0006782">
    <property type="term" value="P:protoporphyrinogen IX biosynthetic process"/>
    <property type="evidence" value="ECO:0007669"/>
    <property type="project" value="UniProtKB-UniRule"/>
</dbReference>
<dbReference type="PANTHER" id="PTHR38042">
    <property type="entry name" value="UROPORPHYRINOGEN-III SYNTHASE, CHLOROPLASTIC"/>
    <property type="match status" value="1"/>
</dbReference>
<evidence type="ECO:0000256" key="4">
    <source>
        <dbReference type="ARBA" id="ARBA00023239"/>
    </source>
</evidence>
<feature type="domain" description="Tetrapyrrole biosynthesis uroporphyrinogen III synthase" evidence="9">
    <location>
        <begin position="91"/>
        <end position="316"/>
    </location>
</feature>
<comment type="pathway">
    <text evidence="1 7">Porphyrin-containing compound metabolism; protoporphyrin-IX biosynthesis; coproporphyrinogen-III from 5-aminolevulinate: step 3/4.</text>
</comment>
<evidence type="ECO:0000256" key="6">
    <source>
        <dbReference type="ARBA" id="ARBA00048617"/>
    </source>
</evidence>
<dbReference type="Proteomes" id="UP001153069">
    <property type="component" value="Unassembled WGS sequence"/>
</dbReference>
<dbReference type="PANTHER" id="PTHR38042:SF1">
    <property type="entry name" value="UROPORPHYRINOGEN-III SYNTHASE, CHLOROPLASTIC"/>
    <property type="match status" value="1"/>
</dbReference>
<dbReference type="GO" id="GO:0006780">
    <property type="term" value="P:uroporphyrinogen III biosynthetic process"/>
    <property type="evidence" value="ECO:0007669"/>
    <property type="project" value="UniProtKB-UniRule"/>
</dbReference>
<evidence type="ECO:0000256" key="5">
    <source>
        <dbReference type="ARBA" id="ARBA00023244"/>
    </source>
</evidence>
<dbReference type="CDD" id="cd06578">
    <property type="entry name" value="HemD"/>
    <property type="match status" value="1"/>
</dbReference>
<evidence type="ECO:0000256" key="3">
    <source>
        <dbReference type="ARBA" id="ARBA00013109"/>
    </source>
</evidence>
<dbReference type="EMBL" id="CAICTM010000569">
    <property type="protein sequence ID" value="CAB9513087.1"/>
    <property type="molecule type" value="Genomic_DNA"/>
</dbReference>
<keyword evidence="11" id="KW-1185">Reference proteome</keyword>
<evidence type="ECO:0000256" key="2">
    <source>
        <dbReference type="ARBA" id="ARBA00008133"/>
    </source>
</evidence>
<name>A0A9N8HHM5_9STRA</name>
<dbReference type="InterPro" id="IPR039793">
    <property type="entry name" value="UROS/Hem4"/>
</dbReference>
<comment type="function">
    <text evidence="7">Catalyzes cyclization of the linear tetrapyrrole, hydroxymethylbilane, to the macrocyclic uroporphyrinogen III.</text>
</comment>
<sequence>MVAQPWTLLCSLLLSFLAWTTDGFTHQLQVVSKNAIRMASSTEIASNDSSPTGDNGMLKISVALTREQGKNNKLQKALDEHQGIEMMPMSLNAMEMPCIEHAPGDDQSTLVDILSTDKIQEYDYVVITSPEAARVLAASIQESTADRLGDDVQVAAVGKATAKTLEKLGLSVDFVPSQATGETLASELPPIGDNNNNDGPTRILYPASAKAKNDIQEGLMARNTNDTVIFEFTRLNTYDTVSATFNDEQLSLIDDIDVVCFGSPSSVTAWLDNVDRARGFTELSDEEKRMMGPDGNGNVLAACIGTTSARACLESGRWHAADIYYPKVDPGVENWAWSTAQAVGDVVERKFWEESYAD</sequence>
<evidence type="ECO:0000256" key="1">
    <source>
        <dbReference type="ARBA" id="ARBA00004772"/>
    </source>
</evidence>
<dbReference type="GO" id="GO:0004852">
    <property type="term" value="F:uroporphyrinogen-III synthase activity"/>
    <property type="evidence" value="ECO:0007669"/>
    <property type="project" value="UniProtKB-UniRule"/>
</dbReference>
<evidence type="ECO:0000313" key="10">
    <source>
        <dbReference type="EMBL" id="CAB9513087.1"/>
    </source>
</evidence>
<keyword evidence="5 7" id="KW-0627">Porphyrin biosynthesis</keyword>
<proteinExistence type="inferred from homology"/>
<dbReference type="AlphaFoldDB" id="A0A9N8HHM5"/>
<keyword evidence="4 7" id="KW-0456">Lyase</keyword>
<accession>A0A9N8HHM5</accession>
<dbReference type="InterPro" id="IPR003754">
    <property type="entry name" value="4pyrrol_synth_uPrphyn_synth"/>
</dbReference>
<reference evidence="10" key="1">
    <citation type="submission" date="2020-06" db="EMBL/GenBank/DDBJ databases">
        <authorList>
            <consortium name="Plant Systems Biology data submission"/>
        </authorList>
    </citation>
    <scope>NUCLEOTIDE SEQUENCE</scope>
    <source>
        <strain evidence="10">D6</strain>
    </source>
</reference>
<gene>
    <name evidence="10" type="ORF">SEMRO_570_G168570.1</name>
</gene>
<evidence type="ECO:0000256" key="8">
    <source>
        <dbReference type="SAM" id="SignalP"/>
    </source>
</evidence>